<protein>
    <submittedName>
        <fullName evidence="7">Major facilitator superfamily domain-containing protein 8</fullName>
    </submittedName>
</protein>
<dbReference type="AlphaFoldDB" id="A0ABD2PTU6"/>
<dbReference type="SUPFAM" id="SSF103473">
    <property type="entry name" value="MFS general substrate transporter"/>
    <property type="match status" value="1"/>
</dbReference>
<feature type="transmembrane region" description="Helical" evidence="6">
    <location>
        <begin position="216"/>
        <end position="239"/>
    </location>
</feature>
<comment type="caution">
    <text evidence="7">The sequence shown here is derived from an EMBL/GenBank/DDBJ whole genome shotgun (WGS) entry which is preliminary data.</text>
</comment>
<keyword evidence="8" id="KW-1185">Reference proteome</keyword>
<dbReference type="InterPro" id="IPR051068">
    <property type="entry name" value="MFS_Domain-Containing_Protein"/>
</dbReference>
<reference evidence="7 8" key="1">
    <citation type="submission" date="2024-11" db="EMBL/GenBank/DDBJ databases">
        <title>Adaptive evolution of stress response genes in parasites aligns with host niche diversity.</title>
        <authorList>
            <person name="Hahn C."/>
            <person name="Resl P."/>
        </authorList>
    </citation>
    <scope>NUCLEOTIDE SEQUENCE [LARGE SCALE GENOMIC DNA]</scope>
    <source>
        <strain evidence="7">EGGRZ-B1_66</strain>
        <tissue evidence="7">Body</tissue>
    </source>
</reference>
<feature type="transmembrane region" description="Helical" evidence="6">
    <location>
        <begin position="20"/>
        <end position="39"/>
    </location>
</feature>
<dbReference type="EMBL" id="JBJKFK010002585">
    <property type="protein sequence ID" value="KAL3310889.1"/>
    <property type="molecule type" value="Genomic_DNA"/>
</dbReference>
<feature type="transmembrane region" description="Helical" evidence="6">
    <location>
        <begin position="153"/>
        <end position="175"/>
    </location>
</feature>
<keyword evidence="3 6" id="KW-0812">Transmembrane</keyword>
<feature type="transmembrane region" description="Helical" evidence="6">
    <location>
        <begin position="187"/>
        <end position="210"/>
    </location>
</feature>
<proteinExistence type="predicted"/>
<gene>
    <name evidence="7" type="primary">MFSD8_2</name>
    <name evidence="7" type="ORF">Ciccas_010536</name>
</gene>
<dbReference type="PANTHER" id="PTHR23510">
    <property type="entry name" value="INNER MEMBRANE TRANSPORT PROTEIN YAJR"/>
    <property type="match status" value="1"/>
</dbReference>
<accession>A0ABD2PTU6</accession>
<keyword evidence="2" id="KW-0813">Transport</keyword>
<comment type="subcellular location">
    <subcellularLocation>
        <location evidence="1">Endomembrane system</location>
        <topology evidence="1">Multi-pass membrane protein</topology>
    </subcellularLocation>
</comment>
<dbReference type="PANTHER" id="PTHR23510:SF3">
    <property type="entry name" value="MAJOR FACILITATOR SUPERFAMILY DOMAIN-CONTAINING PROTEIN 8"/>
    <property type="match status" value="1"/>
</dbReference>
<evidence type="ECO:0000256" key="4">
    <source>
        <dbReference type="ARBA" id="ARBA00022989"/>
    </source>
</evidence>
<dbReference type="Proteomes" id="UP001626550">
    <property type="component" value="Unassembled WGS sequence"/>
</dbReference>
<evidence type="ECO:0000313" key="8">
    <source>
        <dbReference type="Proteomes" id="UP001626550"/>
    </source>
</evidence>
<feature type="transmembrane region" description="Helical" evidence="6">
    <location>
        <begin position="51"/>
        <end position="69"/>
    </location>
</feature>
<sequence length="284" mass="31432">MINPICVNYLGWTTKEATKVSSILMLLAAIASVVIMYVLHKLMSRFDETFFVFLGFLLMILASVVMIPFHPPGPPLHPIALNETVRLAAGLQLTIPPEKLIATVSSELLNYSLVRNNPELLDLTLQKPGEVGGCDVRNSKFCFDDYGLTFAQFLASLIVLLFGYSISYLSVYQIFATIIVNSNGSFWMGMLTSVGSLSRCVTPLIIAPLYAMRGSLIPFCYVIVTTSVVTSIAVVFYFVRGKKLGHRIRFNSNELSDRLSDKIQNEIEVKSVAKTERDAEGITV</sequence>
<evidence type="ECO:0000256" key="3">
    <source>
        <dbReference type="ARBA" id="ARBA00022692"/>
    </source>
</evidence>
<evidence type="ECO:0000256" key="6">
    <source>
        <dbReference type="SAM" id="Phobius"/>
    </source>
</evidence>
<evidence type="ECO:0000256" key="2">
    <source>
        <dbReference type="ARBA" id="ARBA00022448"/>
    </source>
</evidence>
<organism evidence="7 8">
    <name type="scientific">Cichlidogyrus casuarinus</name>
    <dbReference type="NCBI Taxonomy" id="1844966"/>
    <lineage>
        <taxon>Eukaryota</taxon>
        <taxon>Metazoa</taxon>
        <taxon>Spiralia</taxon>
        <taxon>Lophotrochozoa</taxon>
        <taxon>Platyhelminthes</taxon>
        <taxon>Monogenea</taxon>
        <taxon>Monopisthocotylea</taxon>
        <taxon>Dactylogyridea</taxon>
        <taxon>Ancyrocephalidae</taxon>
        <taxon>Cichlidogyrus</taxon>
    </lineage>
</organism>
<dbReference type="InterPro" id="IPR036259">
    <property type="entry name" value="MFS_trans_sf"/>
</dbReference>
<evidence type="ECO:0000256" key="5">
    <source>
        <dbReference type="ARBA" id="ARBA00023136"/>
    </source>
</evidence>
<keyword evidence="5 6" id="KW-0472">Membrane</keyword>
<dbReference type="GO" id="GO:0012505">
    <property type="term" value="C:endomembrane system"/>
    <property type="evidence" value="ECO:0007669"/>
    <property type="project" value="UniProtKB-SubCell"/>
</dbReference>
<evidence type="ECO:0000313" key="7">
    <source>
        <dbReference type="EMBL" id="KAL3310889.1"/>
    </source>
</evidence>
<evidence type="ECO:0000256" key="1">
    <source>
        <dbReference type="ARBA" id="ARBA00004127"/>
    </source>
</evidence>
<keyword evidence="4 6" id="KW-1133">Transmembrane helix</keyword>
<name>A0ABD2PTU6_9PLAT</name>